<name>A0A8D8LRZ6_9HEMI</name>
<dbReference type="Gene3D" id="1.25.10.10">
    <property type="entry name" value="Leucine-rich Repeat Variant"/>
    <property type="match status" value="1"/>
</dbReference>
<comment type="similarity">
    <text evidence="2">Belongs to the synembryn family.</text>
</comment>
<proteinExistence type="inferred from homology"/>
<keyword evidence="5" id="KW-0143">Chaperone</keyword>
<dbReference type="Pfam" id="PF10165">
    <property type="entry name" value="Ric8"/>
    <property type="match status" value="1"/>
</dbReference>
<sequence length="543" mass="61553">MDLQQFLLLRLDSGNVSEIKNALMTFCEDNATSFSFPGYDKEKLDKLYALLFNILSTPTFSECQVDCLSCFKLLFRDSKYLDDVISQDKFNILVHTARLHNTQPTVCYSTLSTQDFDVMIEAEKALCNLIYNSKQVQQMCHFSQSSILQSIIYRLRTYSDPHLPYQVKLFDMKLLFLITAFCPDVRLHVKEEQHGVIYLIEILDLILKQATVTSGKQMQHLQIILDEEQVLLLAEVLKTLFNLLCKYSLSQPLDDDDPLSHRLVSFLRELLLCKGNKIDLLRTHVINLLTTVSPSSLEELGSNASDGSGSHKTDAIHNIVNYLHEEFQRRNVGNKSGLTNLENVDTILPVLLVLSEAARHHKTLRRLIRQLVLPARKDFSSRPEEGDSLLSHLTRCLSCGNTTLRDCCADLLFVLCKENPARLIKYTGYGNAAGMLAARGLLGCQNSGQYSSSSEESDTEEYIRVRDDINPITGVYEPPKSDPMIEMSEERKEYEAVQLVGMIDKLQKMGVVQACKLGEDGKPQPVEHILELRDQLPKPARKE</sequence>
<dbReference type="InterPro" id="IPR016024">
    <property type="entry name" value="ARM-type_fold"/>
</dbReference>
<keyword evidence="3" id="KW-0963">Cytoplasm</keyword>
<dbReference type="GO" id="GO:0001965">
    <property type="term" value="F:G-protein alpha-subunit binding"/>
    <property type="evidence" value="ECO:0007669"/>
    <property type="project" value="TreeGrafter"/>
</dbReference>
<dbReference type="InterPro" id="IPR019318">
    <property type="entry name" value="Gua_nucleotide_exch_fac_Ric8"/>
</dbReference>
<dbReference type="InterPro" id="IPR011989">
    <property type="entry name" value="ARM-like"/>
</dbReference>
<evidence type="ECO:0000256" key="5">
    <source>
        <dbReference type="ARBA" id="ARBA00023186"/>
    </source>
</evidence>
<reference evidence="7" key="1">
    <citation type="submission" date="2021-05" db="EMBL/GenBank/DDBJ databases">
        <authorList>
            <person name="Alioto T."/>
            <person name="Alioto T."/>
            <person name="Gomez Garrido J."/>
        </authorList>
    </citation>
    <scope>NUCLEOTIDE SEQUENCE</scope>
</reference>
<accession>A0A8D8LRZ6</accession>
<dbReference type="EMBL" id="HBUF01031921">
    <property type="protein sequence ID" value="CAG6615075.1"/>
    <property type="molecule type" value="Transcribed_RNA"/>
</dbReference>
<dbReference type="GO" id="GO:0007186">
    <property type="term" value="P:G protein-coupled receptor signaling pathway"/>
    <property type="evidence" value="ECO:0007669"/>
    <property type="project" value="TreeGrafter"/>
</dbReference>
<dbReference type="SUPFAM" id="SSF48371">
    <property type="entry name" value="ARM repeat"/>
    <property type="match status" value="1"/>
</dbReference>
<comment type="subcellular location">
    <subcellularLocation>
        <location evidence="1">Cytoplasm</location>
        <location evidence="1">Cell cortex</location>
    </subcellularLocation>
</comment>
<dbReference type="PANTHER" id="PTHR12425">
    <property type="entry name" value="SYNEMBRYN"/>
    <property type="match status" value="1"/>
</dbReference>
<evidence type="ECO:0000256" key="2">
    <source>
        <dbReference type="ARBA" id="ARBA00009049"/>
    </source>
</evidence>
<dbReference type="AlphaFoldDB" id="A0A8D8LRZ6"/>
<evidence type="ECO:0000256" key="3">
    <source>
        <dbReference type="ARBA" id="ARBA00022490"/>
    </source>
</evidence>
<dbReference type="PRINTS" id="PR01802">
    <property type="entry name" value="SYNEMBRYN"/>
</dbReference>
<keyword evidence="4" id="KW-0344">Guanine-nucleotide releasing factor</keyword>
<protein>
    <submittedName>
        <fullName evidence="7">Synembryn-A</fullName>
    </submittedName>
</protein>
<dbReference type="InterPro" id="IPR008376">
    <property type="entry name" value="Chaperone_Ric-8_A/B"/>
</dbReference>
<evidence type="ECO:0000256" key="6">
    <source>
        <dbReference type="SAM" id="MobiDB-lite"/>
    </source>
</evidence>
<evidence type="ECO:0000313" key="7">
    <source>
        <dbReference type="EMBL" id="CAG6615075.1"/>
    </source>
</evidence>
<dbReference type="PANTHER" id="PTHR12425:SF5">
    <property type="entry name" value="SYNEMBRYN"/>
    <property type="match status" value="1"/>
</dbReference>
<evidence type="ECO:0000256" key="4">
    <source>
        <dbReference type="ARBA" id="ARBA00022658"/>
    </source>
</evidence>
<evidence type="ECO:0000256" key="1">
    <source>
        <dbReference type="ARBA" id="ARBA00004544"/>
    </source>
</evidence>
<dbReference type="EMBL" id="HBUF01031922">
    <property type="protein sequence ID" value="CAG6615076.1"/>
    <property type="molecule type" value="Transcribed_RNA"/>
</dbReference>
<feature type="region of interest" description="Disordered" evidence="6">
    <location>
        <begin position="520"/>
        <end position="543"/>
    </location>
</feature>
<feature type="compositionally biased region" description="Basic and acidic residues" evidence="6">
    <location>
        <begin position="528"/>
        <end position="543"/>
    </location>
</feature>
<dbReference type="GO" id="GO:0005085">
    <property type="term" value="F:guanyl-nucleotide exchange factor activity"/>
    <property type="evidence" value="ECO:0007669"/>
    <property type="project" value="UniProtKB-KW"/>
</dbReference>
<dbReference type="GO" id="GO:0005938">
    <property type="term" value="C:cell cortex"/>
    <property type="evidence" value="ECO:0007669"/>
    <property type="project" value="UniProtKB-SubCell"/>
</dbReference>
<organism evidence="7">
    <name type="scientific">Cacopsylla melanoneura</name>
    <dbReference type="NCBI Taxonomy" id="428564"/>
    <lineage>
        <taxon>Eukaryota</taxon>
        <taxon>Metazoa</taxon>
        <taxon>Ecdysozoa</taxon>
        <taxon>Arthropoda</taxon>
        <taxon>Hexapoda</taxon>
        <taxon>Insecta</taxon>
        <taxon>Pterygota</taxon>
        <taxon>Neoptera</taxon>
        <taxon>Paraneoptera</taxon>
        <taxon>Hemiptera</taxon>
        <taxon>Sternorrhyncha</taxon>
        <taxon>Psylloidea</taxon>
        <taxon>Psyllidae</taxon>
        <taxon>Psyllinae</taxon>
        <taxon>Cacopsylla</taxon>
    </lineage>
</organism>